<feature type="transmembrane region" description="Helical" evidence="9">
    <location>
        <begin position="81"/>
        <end position="103"/>
    </location>
</feature>
<reference evidence="10" key="1">
    <citation type="submission" date="2025-08" db="UniProtKB">
        <authorList>
            <consortium name="Ensembl"/>
        </authorList>
    </citation>
    <scope>IDENTIFICATION</scope>
</reference>
<evidence type="ECO:0000256" key="1">
    <source>
        <dbReference type="ARBA" id="ARBA00004141"/>
    </source>
</evidence>
<evidence type="ECO:0000256" key="2">
    <source>
        <dbReference type="ARBA" id="ARBA00022448"/>
    </source>
</evidence>
<dbReference type="PRINTS" id="PR00176">
    <property type="entry name" value="NANEUSMPORT"/>
</dbReference>
<keyword evidence="7" id="KW-0769">Symport</keyword>
<evidence type="ECO:0000256" key="7">
    <source>
        <dbReference type="RuleBase" id="RU003732"/>
    </source>
</evidence>
<proteinExistence type="inferred from homology"/>
<dbReference type="PANTHER" id="PTHR11616:SF233">
    <property type="entry name" value="TRANSPORTER"/>
    <property type="match status" value="1"/>
</dbReference>
<keyword evidence="11" id="KW-1185">Reference proteome</keyword>
<dbReference type="Ensembl" id="ENSNMLT00000037928.1">
    <property type="protein sequence ID" value="ENSNMLP00000034050.1"/>
    <property type="gene ID" value="ENSNMLG00000021232.1"/>
</dbReference>
<feature type="binding site" evidence="6">
    <location>
        <position position="67"/>
    </location>
    <ligand>
        <name>Na(+)</name>
        <dbReference type="ChEBI" id="CHEBI:29101"/>
        <label>1</label>
    </ligand>
</feature>
<evidence type="ECO:0000256" key="8">
    <source>
        <dbReference type="SAM" id="MobiDB-lite"/>
    </source>
</evidence>
<evidence type="ECO:0000256" key="4">
    <source>
        <dbReference type="ARBA" id="ARBA00022989"/>
    </source>
</evidence>
<feature type="binding site" evidence="6">
    <location>
        <position position="60"/>
    </location>
    <ligand>
        <name>Na(+)</name>
        <dbReference type="ChEBI" id="CHEBI:29101"/>
        <label>1</label>
    </ligand>
</feature>
<dbReference type="InterPro" id="IPR000175">
    <property type="entry name" value="Na/ntran_symport"/>
</dbReference>
<dbReference type="Pfam" id="PF00209">
    <property type="entry name" value="SNF"/>
    <property type="match status" value="1"/>
</dbReference>
<dbReference type="Proteomes" id="UP000694523">
    <property type="component" value="Unplaced"/>
</dbReference>
<feature type="binding site" evidence="6">
    <location>
        <position position="63"/>
    </location>
    <ligand>
        <name>Na(+)</name>
        <dbReference type="ChEBI" id="CHEBI:29101"/>
        <label>1</label>
    </ligand>
</feature>
<accession>A0A8C6UGR0</accession>
<feature type="transmembrane region" description="Helical" evidence="9">
    <location>
        <begin position="124"/>
        <end position="153"/>
    </location>
</feature>
<protein>
    <recommendedName>
        <fullName evidence="7">Transporter</fullName>
    </recommendedName>
</protein>
<comment type="similarity">
    <text evidence="7">Belongs to the sodium:neurotransmitter symporter (SNF) (TC 2.A.22) family.</text>
</comment>
<dbReference type="GO" id="GO:0006865">
    <property type="term" value="P:amino acid transport"/>
    <property type="evidence" value="ECO:0007669"/>
    <property type="project" value="TreeGrafter"/>
</dbReference>
<keyword evidence="5 9" id="KW-0472">Membrane</keyword>
<dbReference type="PANTHER" id="PTHR11616">
    <property type="entry name" value="SODIUM/CHLORIDE DEPENDENT TRANSPORTER"/>
    <property type="match status" value="1"/>
</dbReference>
<dbReference type="GO" id="GO:0005886">
    <property type="term" value="C:plasma membrane"/>
    <property type="evidence" value="ECO:0007669"/>
    <property type="project" value="TreeGrafter"/>
</dbReference>
<comment type="subcellular location">
    <subcellularLocation>
        <location evidence="1">Membrane</location>
        <topology evidence="1">Multi-pass membrane protein</topology>
    </subcellularLocation>
</comment>
<evidence type="ECO:0000256" key="9">
    <source>
        <dbReference type="SAM" id="Phobius"/>
    </source>
</evidence>
<organism evidence="10 11">
    <name type="scientific">Neogobius melanostomus</name>
    <name type="common">round goby</name>
    <dbReference type="NCBI Taxonomy" id="47308"/>
    <lineage>
        <taxon>Eukaryota</taxon>
        <taxon>Metazoa</taxon>
        <taxon>Chordata</taxon>
        <taxon>Craniata</taxon>
        <taxon>Vertebrata</taxon>
        <taxon>Euteleostomi</taxon>
        <taxon>Actinopterygii</taxon>
        <taxon>Neopterygii</taxon>
        <taxon>Teleostei</taxon>
        <taxon>Neoteleostei</taxon>
        <taxon>Acanthomorphata</taxon>
        <taxon>Gobiaria</taxon>
        <taxon>Gobiiformes</taxon>
        <taxon>Gobioidei</taxon>
        <taxon>Gobiidae</taxon>
        <taxon>Benthophilinae</taxon>
        <taxon>Neogobiini</taxon>
        <taxon>Neogobius</taxon>
    </lineage>
</organism>
<name>A0A8C6UGR0_9GOBI</name>
<dbReference type="GO" id="GO:0046872">
    <property type="term" value="F:metal ion binding"/>
    <property type="evidence" value="ECO:0007669"/>
    <property type="project" value="UniProtKB-KW"/>
</dbReference>
<feature type="compositionally biased region" description="Acidic residues" evidence="8">
    <location>
        <begin position="26"/>
        <end position="37"/>
    </location>
</feature>
<dbReference type="GO" id="GO:0035725">
    <property type="term" value="P:sodium ion transmembrane transport"/>
    <property type="evidence" value="ECO:0007669"/>
    <property type="project" value="TreeGrafter"/>
</dbReference>
<evidence type="ECO:0000256" key="6">
    <source>
        <dbReference type="PIRSR" id="PIRSR600175-1"/>
    </source>
</evidence>
<feature type="transmembrane region" description="Helical" evidence="9">
    <location>
        <begin position="211"/>
        <end position="228"/>
    </location>
</feature>
<reference evidence="10" key="2">
    <citation type="submission" date="2025-09" db="UniProtKB">
        <authorList>
            <consortium name="Ensembl"/>
        </authorList>
    </citation>
    <scope>IDENTIFICATION</scope>
</reference>
<dbReference type="PROSITE" id="PS50267">
    <property type="entry name" value="NA_NEUROTRAN_SYMP_3"/>
    <property type="match status" value="1"/>
</dbReference>
<keyword evidence="2 7" id="KW-0813">Transport</keyword>
<dbReference type="GO" id="GO:0015293">
    <property type="term" value="F:symporter activity"/>
    <property type="evidence" value="ECO:0007669"/>
    <property type="project" value="UniProtKB-KW"/>
</dbReference>
<evidence type="ECO:0000313" key="11">
    <source>
        <dbReference type="Proteomes" id="UP000694523"/>
    </source>
</evidence>
<dbReference type="PROSITE" id="PS00610">
    <property type="entry name" value="NA_NEUROTRAN_SYMP_1"/>
    <property type="match status" value="1"/>
</dbReference>
<keyword evidence="6" id="KW-0479">Metal-binding</keyword>
<keyword evidence="6" id="KW-0915">Sodium</keyword>
<keyword evidence="4 9" id="KW-1133">Transmembrane helix</keyword>
<dbReference type="AlphaFoldDB" id="A0A8C6UGR0"/>
<feature type="transmembrane region" description="Helical" evidence="9">
    <location>
        <begin position="52"/>
        <end position="69"/>
    </location>
</feature>
<evidence type="ECO:0000256" key="3">
    <source>
        <dbReference type="ARBA" id="ARBA00022692"/>
    </source>
</evidence>
<dbReference type="InterPro" id="IPR037272">
    <property type="entry name" value="SNS_sf"/>
</dbReference>
<sequence>MEKPSLNCEEQAWMGPSQSQLQLTAAEEEEEEEEADGAEVTSADRPAWDSKIQYVLAQVGFSVGLGNVWRFPYLCHQNGGGAFMLLYVFLLVIVGVPLFFMELAAGQSIRQGSIGVWKHISPKLAGIGFSSCIVCFYVAVYYNVIIAWSLYYLGNSLQYPLPWHQCPIDVHTNATGVFKECAKSSPTSYFWFRKALNITNSIDESGEFNPIMTGCLLAAWAIVCLAMIKGIKSSAKVCFSLVFVTFCLLKFSKPAPIFSFCLQTTKQRECKV</sequence>
<feature type="region of interest" description="Disordered" evidence="8">
    <location>
        <begin position="1"/>
        <end position="43"/>
    </location>
</feature>
<evidence type="ECO:0000256" key="5">
    <source>
        <dbReference type="ARBA" id="ARBA00023136"/>
    </source>
</evidence>
<keyword evidence="3 7" id="KW-0812">Transmembrane</keyword>
<evidence type="ECO:0000313" key="10">
    <source>
        <dbReference type="Ensembl" id="ENSNMLP00000034050.1"/>
    </source>
</evidence>
<dbReference type="SUPFAM" id="SSF161070">
    <property type="entry name" value="SNF-like"/>
    <property type="match status" value="1"/>
</dbReference>